<dbReference type="OrthoDB" id="9794948at2"/>
<reference evidence="1 2" key="1">
    <citation type="submission" date="2018-02" db="EMBL/GenBank/DDBJ databases">
        <title>A novel lanthanide dependent methylotroph, Methylotenera sp. La3113.</title>
        <authorList>
            <person name="Lv H."/>
            <person name="Tani A."/>
        </authorList>
    </citation>
    <scope>NUCLEOTIDE SEQUENCE [LARGE SCALE GENOMIC DNA]</scope>
    <source>
        <strain evidence="1 2">La3113</strain>
    </source>
</reference>
<comment type="caution">
    <text evidence="1">The sequence shown here is derived from an EMBL/GenBank/DDBJ whole genome shotgun (WGS) entry which is preliminary data.</text>
</comment>
<dbReference type="Pfam" id="PF04299">
    <property type="entry name" value="FMN_bind_2"/>
    <property type="match status" value="1"/>
</dbReference>
<evidence type="ECO:0000313" key="2">
    <source>
        <dbReference type="Proteomes" id="UP000297706"/>
    </source>
</evidence>
<dbReference type="AlphaFoldDB" id="A0A4Y9VV06"/>
<dbReference type="InterPro" id="IPR007396">
    <property type="entry name" value="TR_PAI2-type"/>
</dbReference>
<organism evidence="1 2">
    <name type="scientific">Methylotenera oryzisoli</name>
    <dbReference type="NCBI Taxonomy" id="2080758"/>
    <lineage>
        <taxon>Bacteria</taxon>
        <taxon>Pseudomonadati</taxon>
        <taxon>Pseudomonadota</taxon>
        <taxon>Betaproteobacteria</taxon>
        <taxon>Nitrosomonadales</taxon>
        <taxon>Methylophilaceae</taxon>
        <taxon>Methylotenera</taxon>
    </lineage>
</organism>
<protein>
    <recommendedName>
        <fullName evidence="3">Transcriptional regulator</fullName>
    </recommendedName>
</protein>
<accession>A0A4Y9VV06</accession>
<dbReference type="PANTHER" id="PTHR35802:SF1">
    <property type="entry name" value="PROTEASE SYNTHASE AND SPORULATION PROTEIN PAI 2"/>
    <property type="match status" value="1"/>
</dbReference>
<dbReference type="InterPro" id="IPR012349">
    <property type="entry name" value="Split_barrel_FMN-bd"/>
</dbReference>
<dbReference type="EMBL" id="PQVH01000002">
    <property type="protein sequence ID" value="TFW73196.1"/>
    <property type="molecule type" value="Genomic_DNA"/>
</dbReference>
<sequence length="145" mass="16544">MYIPPHFAENRPQALFDIMTSHPLGTLVTQSTNGLEANHLPFEMDTCSVELGTLRAHVARANPIWQETTGDDDVLVIFRGLDAYVSPNWYPSKHDTHRQVPTIWNYQAVHVYGKIKFIEDVDCLHTIIERLTHTHGHKTQSTSLK</sequence>
<keyword evidence="2" id="KW-1185">Reference proteome</keyword>
<proteinExistence type="predicted"/>
<dbReference type="RefSeq" id="WP_135276331.1">
    <property type="nucleotide sequence ID" value="NZ_PQVH01000002.1"/>
</dbReference>
<name>A0A4Y9VV06_9PROT</name>
<dbReference type="Proteomes" id="UP000297706">
    <property type="component" value="Unassembled WGS sequence"/>
</dbReference>
<evidence type="ECO:0000313" key="1">
    <source>
        <dbReference type="EMBL" id="TFW73196.1"/>
    </source>
</evidence>
<dbReference type="PANTHER" id="PTHR35802">
    <property type="entry name" value="PROTEASE SYNTHASE AND SPORULATION PROTEIN PAI 2"/>
    <property type="match status" value="1"/>
</dbReference>
<evidence type="ECO:0008006" key="3">
    <source>
        <dbReference type="Google" id="ProtNLM"/>
    </source>
</evidence>
<gene>
    <name evidence="1" type="ORF">C3Y98_01310</name>
</gene>
<dbReference type="SUPFAM" id="SSF50475">
    <property type="entry name" value="FMN-binding split barrel"/>
    <property type="match status" value="1"/>
</dbReference>
<dbReference type="Gene3D" id="2.30.110.10">
    <property type="entry name" value="Electron Transport, Fmn-binding Protein, Chain A"/>
    <property type="match status" value="1"/>
</dbReference>